<sequence>MKKRVSYIFSLLTLAIGLGACEKDYGSDSLGPLQDSIADIPVTVTNREFFERVPIVTASVKTVVPAPGTGNGPFSITFEIPADKGKIREISRINTGTQGLNLLQNGTAQQALNYNGNAAAPGYRVIPGNGTNQITFTSSLAEYGAYRTRVAALTGGAAVNAGQTPVVAPNTTFNAQNPNQLRFFFMLTLEDGREIIPMEVRIRVVD</sequence>
<dbReference type="EMBL" id="BAABDH010000020">
    <property type="protein sequence ID" value="GAA3928238.1"/>
    <property type="molecule type" value="Genomic_DNA"/>
</dbReference>
<evidence type="ECO:0000313" key="2">
    <source>
        <dbReference type="EMBL" id="GAA3928238.1"/>
    </source>
</evidence>
<proteinExistence type="predicted"/>
<keyword evidence="1" id="KW-0732">Signal</keyword>
<reference evidence="3" key="1">
    <citation type="journal article" date="2019" name="Int. J. Syst. Evol. Microbiol.">
        <title>The Global Catalogue of Microorganisms (GCM) 10K type strain sequencing project: providing services to taxonomists for standard genome sequencing and annotation.</title>
        <authorList>
            <consortium name="The Broad Institute Genomics Platform"/>
            <consortium name="The Broad Institute Genome Sequencing Center for Infectious Disease"/>
            <person name="Wu L."/>
            <person name="Ma J."/>
        </authorList>
    </citation>
    <scope>NUCLEOTIDE SEQUENCE [LARGE SCALE GENOMIC DNA]</scope>
    <source>
        <strain evidence="3">JCM 17214</strain>
    </source>
</reference>
<feature type="signal peptide" evidence="1">
    <location>
        <begin position="1"/>
        <end position="20"/>
    </location>
</feature>
<dbReference type="RefSeq" id="WP_345111550.1">
    <property type="nucleotide sequence ID" value="NZ_BAABDH010000020.1"/>
</dbReference>
<organism evidence="2 3">
    <name type="scientific">Hymenobacter algoricola</name>
    <dbReference type="NCBI Taxonomy" id="486267"/>
    <lineage>
        <taxon>Bacteria</taxon>
        <taxon>Pseudomonadati</taxon>
        <taxon>Bacteroidota</taxon>
        <taxon>Cytophagia</taxon>
        <taxon>Cytophagales</taxon>
        <taxon>Hymenobacteraceae</taxon>
        <taxon>Hymenobacter</taxon>
    </lineage>
</organism>
<evidence type="ECO:0000313" key="3">
    <source>
        <dbReference type="Proteomes" id="UP001499909"/>
    </source>
</evidence>
<evidence type="ECO:0000256" key="1">
    <source>
        <dbReference type="SAM" id="SignalP"/>
    </source>
</evidence>
<gene>
    <name evidence="2" type="ORF">GCM10022406_12320</name>
</gene>
<feature type="chain" id="PRO_5046256789" description="DUF1735 domain-containing protein" evidence="1">
    <location>
        <begin position="21"/>
        <end position="206"/>
    </location>
</feature>
<protein>
    <recommendedName>
        <fullName evidence="4">DUF1735 domain-containing protein</fullName>
    </recommendedName>
</protein>
<comment type="caution">
    <text evidence="2">The sequence shown here is derived from an EMBL/GenBank/DDBJ whole genome shotgun (WGS) entry which is preliminary data.</text>
</comment>
<dbReference type="Proteomes" id="UP001499909">
    <property type="component" value="Unassembled WGS sequence"/>
</dbReference>
<dbReference type="PROSITE" id="PS51257">
    <property type="entry name" value="PROKAR_LIPOPROTEIN"/>
    <property type="match status" value="1"/>
</dbReference>
<keyword evidence="3" id="KW-1185">Reference proteome</keyword>
<evidence type="ECO:0008006" key="4">
    <source>
        <dbReference type="Google" id="ProtNLM"/>
    </source>
</evidence>
<accession>A0ABP7MR61</accession>
<name>A0ABP7MR61_9BACT</name>